<feature type="transmembrane region" description="Helical" evidence="1">
    <location>
        <begin position="56"/>
        <end position="78"/>
    </location>
</feature>
<name>A0ABQ2FDF9_9MICO</name>
<feature type="transmembrane region" description="Helical" evidence="1">
    <location>
        <begin position="217"/>
        <end position="237"/>
    </location>
</feature>
<keyword evidence="1" id="KW-1133">Transmembrane helix</keyword>
<feature type="transmembrane region" description="Helical" evidence="1">
    <location>
        <begin position="310"/>
        <end position="329"/>
    </location>
</feature>
<dbReference type="RefSeq" id="WP_156875650.1">
    <property type="nucleotide sequence ID" value="NZ_BMLB01000009.1"/>
</dbReference>
<keyword evidence="3" id="KW-1185">Reference proteome</keyword>
<evidence type="ECO:0008006" key="4">
    <source>
        <dbReference type="Google" id="ProtNLM"/>
    </source>
</evidence>
<feature type="transmembrane region" description="Helical" evidence="1">
    <location>
        <begin position="25"/>
        <end position="44"/>
    </location>
</feature>
<feature type="transmembrane region" description="Helical" evidence="1">
    <location>
        <begin position="277"/>
        <end position="298"/>
    </location>
</feature>
<feature type="transmembrane region" description="Helical" evidence="1">
    <location>
        <begin position="183"/>
        <end position="205"/>
    </location>
</feature>
<accession>A0ABQ2FDF9</accession>
<proteinExistence type="predicted"/>
<feature type="transmembrane region" description="Helical" evidence="1">
    <location>
        <begin position="335"/>
        <end position="357"/>
    </location>
</feature>
<dbReference type="Proteomes" id="UP000662111">
    <property type="component" value="Unassembled WGS sequence"/>
</dbReference>
<protein>
    <recommendedName>
        <fullName evidence="4">Polysaccharide biosynthesis protein C-terminal domain-containing protein</fullName>
    </recommendedName>
</protein>
<gene>
    <name evidence="2" type="ORF">GCM10011509_35150</name>
</gene>
<comment type="caution">
    <text evidence="2">The sequence shown here is derived from an EMBL/GenBank/DDBJ whole genome shotgun (WGS) entry which is preliminary data.</text>
</comment>
<evidence type="ECO:0000313" key="2">
    <source>
        <dbReference type="EMBL" id="GGK83665.1"/>
    </source>
</evidence>
<reference evidence="3" key="1">
    <citation type="journal article" date="2019" name="Int. J. Syst. Evol. Microbiol.">
        <title>The Global Catalogue of Microorganisms (GCM) 10K type strain sequencing project: providing services to taxonomists for standard genome sequencing and annotation.</title>
        <authorList>
            <consortium name="The Broad Institute Genomics Platform"/>
            <consortium name="The Broad Institute Genome Sequencing Center for Infectious Disease"/>
            <person name="Wu L."/>
            <person name="Ma J."/>
        </authorList>
    </citation>
    <scope>NUCLEOTIDE SEQUENCE [LARGE SCALE GENOMIC DNA]</scope>
    <source>
        <strain evidence="3">CGMCC 1.5362</strain>
    </source>
</reference>
<evidence type="ECO:0000313" key="3">
    <source>
        <dbReference type="Proteomes" id="UP000662111"/>
    </source>
</evidence>
<organism evidence="2 3">
    <name type="scientific">Ornithinimicrobium pekingense</name>
    <dbReference type="NCBI Taxonomy" id="384677"/>
    <lineage>
        <taxon>Bacteria</taxon>
        <taxon>Bacillati</taxon>
        <taxon>Actinomycetota</taxon>
        <taxon>Actinomycetes</taxon>
        <taxon>Micrococcales</taxon>
        <taxon>Ornithinimicrobiaceae</taxon>
        <taxon>Ornithinimicrobium</taxon>
    </lineage>
</organism>
<dbReference type="EMBL" id="BMLB01000009">
    <property type="protein sequence ID" value="GGK83665.1"/>
    <property type="molecule type" value="Genomic_DNA"/>
</dbReference>
<keyword evidence="1" id="KW-0472">Membrane</keyword>
<keyword evidence="1" id="KW-0812">Transmembrane</keyword>
<evidence type="ECO:0000256" key="1">
    <source>
        <dbReference type="SAM" id="Phobius"/>
    </source>
</evidence>
<sequence>MLLGIGILLLSVSDGGDLALVVGLSAALNLVTNVGIPTLIIRGFRDGRSRGQLHELGRVYALLSVVAGVVTGFIVLALTDSIPLSMAAGSLAFAQSTFGGLEYWCIGASTSRYDRFLRGAAPVQAVASLAPPFLLVATKSVTLSLFALAGSYSLGVLVVALRDRLNLKFLFGAVSVRSWWRDALGLGIVTALTAALYAMDIFVVRLLFPEDLLDYRFALYGVSFLVALLPLNIFVLADAASGAFVRARLLFALGIFGTLLCAAGASLLWLIPGYEGAARLLLVLSALSGARLITQVLVAELNAQGMQRAAARALMVGALCWIGVAAAGGHLKHGILTLALAHVCLEWLVVGILAVAARRAAQRR</sequence>
<feature type="transmembrane region" description="Helical" evidence="1">
    <location>
        <begin position="249"/>
        <end position="271"/>
    </location>
</feature>
<feature type="transmembrane region" description="Helical" evidence="1">
    <location>
        <begin position="143"/>
        <end position="162"/>
    </location>
</feature>